<dbReference type="Proteomes" id="UP000324897">
    <property type="component" value="Unassembled WGS sequence"/>
</dbReference>
<dbReference type="GO" id="GO:0005634">
    <property type="term" value="C:nucleus"/>
    <property type="evidence" value="ECO:0007669"/>
    <property type="project" value="UniProtKB-SubCell"/>
</dbReference>
<dbReference type="SUPFAM" id="SSF118290">
    <property type="entry name" value="WRKY DNA-binding domain"/>
    <property type="match status" value="1"/>
</dbReference>
<sequence>MAFDLEAKLSDVLAGGYYLSAKLEALLRHPLDGRSQEEAMALSQEISRVFMASMFMLKPHESNRVSMKAVPEIRTGDSFGVCTPAKDKRINKYAHQLSVPTIFFQVTLHVLFNLVNSPGWCYENGSRTSHKNIREEEFITKQEITSSPHSKDGYQWRKYGQKNIQNCSFSRYYYKCSRDRDCNAKKKVQRQNGSSEHAPMFEVTYVNHHTCHDATLDNNDGSSKSLPTPTTTENTSGNGDLFDLFRRVSWNAGSSSAEEEEAIVSCLAKVISGTAPSHPSGGPAPAAYVPQLVQQLPPSALGSMADWEMVVDGDTGFSWDDASSSFRPGEVMDLCCDVHMDVAGRFVDTVWPQYHT</sequence>
<feature type="domain" description="WRKY" evidence="7">
    <location>
        <begin position="145"/>
        <end position="211"/>
    </location>
</feature>
<dbReference type="InterPro" id="IPR036576">
    <property type="entry name" value="WRKY_dom_sf"/>
</dbReference>
<gene>
    <name evidence="8" type="ORF">EJB05_18569</name>
</gene>
<keyword evidence="9" id="KW-1185">Reference proteome</keyword>
<evidence type="ECO:0000313" key="9">
    <source>
        <dbReference type="Proteomes" id="UP000324897"/>
    </source>
</evidence>
<feature type="non-terminal residue" evidence="8">
    <location>
        <position position="1"/>
    </location>
</feature>
<comment type="subcellular location">
    <subcellularLocation>
        <location evidence="1">Nucleus</location>
    </subcellularLocation>
</comment>
<dbReference type="GO" id="GO:0043565">
    <property type="term" value="F:sequence-specific DNA binding"/>
    <property type="evidence" value="ECO:0007669"/>
    <property type="project" value="InterPro"/>
</dbReference>
<dbReference type="Gene3D" id="2.20.25.80">
    <property type="entry name" value="WRKY domain"/>
    <property type="match status" value="1"/>
</dbReference>
<evidence type="ECO:0000256" key="3">
    <source>
        <dbReference type="ARBA" id="ARBA00023125"/>
    </source>
</evidence>
<proteinExistence type="predicted"/>
<evidence type="ECO:0000256" key="6">
    <source>
        <dbReference type="SAM" id="MobiDB-lite"/>
    </source>
</evidence>
<evidence type="ECO:0000256" key="4">
    <source>
        <dbReference type="ARBA" id="ARBA00023163"/>
    </source>
</evidence>
<dbReference type="Gramene" id="TVU36628">
    <property type="protein sequence ID" value="TVU36628"/>
    <property type="gene ID" value="EJB05_18569"/>
</dbReference>
<evidence type="ECO:0000313" key="8">
    <source>
        <dbReference type="EMBL" id="TVU36628.1"/>
    </source>
</evidence>
<evidence type="ECO:0000256" key="5">
    <source>
        <dbReference type="ARBA" id="ARBA00023242"/>
    </source>
</evidence>
<keyword evidence="3" id="KW-0238">DNA-binding</keyword>
<dbReference type="GO" id="GO:0003700">
    <property type="term" value="F:DNA-binding transcription factor activity"/>
    <property type="evidence" value="ECO:0007669"/>
    <property type="project" value="InterPro"/>
</dbReference>
<keyword evidence="4" id="KW-0804">Transcription</keyword>
<feature type="region of interest" description="Disordered" evidence="6">
    <location>
        <begin position="212"/>
        <end position="238"/>
    </location>
</feature>
<evidence type="ECO:0000259" key="7">
    <source>
        <dbReference type="PROSITE" id="PS50811"/>
    </source>
</evidence>
<dbReference type="AlphaFoldDB" id="A0A5J9VLH8"/>
<dbReference type="EMBL" id="RWGY01000009">
    <property type="protein sequence ID" value="TVU36628.1"/>
    <property type="molecule type" value="Genomic_DNA"/>
</dbReference>
<dbReference type="InterPro" id="IPR044810">
    <property type="entry name" value="WRKY_plant"/>
</dbReference>
<comment type="caution">
    <text evidence="8">The sequence shown here is derived from an EMBL/GenBank/DDBJ whole genome shotgun (WGS) entry which is preliminary data.</text>
</comment>
<feature type="compositionally biased region" description="Polar residues" evidence="6">
    <location>
        <begin position="216"/>
        <end position="238"/>
    </location>
</feature>
<organism evidence="8 9">
    <name type="scientific">Eragrostis curvula</name>
    <name type="common">weeping love grass</name>
    <dbReference type="NCBI Taxonomy" id="38414"/>
    <lineage>
        <taxon>Eukaryota</taxon>
        <taxon>Viridiplantae</taxon>
        <taxon>Streptophyta</taxon>
        <taxon>Embryophyta</taxon>
        <taxon>Tracheophyta</taxon>
        <taxon>Spermatophyta</taxon>
        <taxon>Magnoliopsida</taxon>
        <taxon>Liliopsida</taxon>
        <taxon>Poales</taxon>
        <taxon>Poaceae</taxon>
        <taxon>PACMAD clade</taxon>
        <taxon>Chloridoideae</taxon>
        <taxon>Eragrostideae</taxon>
        <taxon>Eragrostidinae</taxon>
        <taxon>Eragrostis</taxon>
    </lineage>
</organism>
<keyword evidence="5" id="KW-0539">Nucleus</keyword>
<dbReference type="InterPro" id="IPR003657">
    <property type="entry name" value="WRKY_dom"/>
</dbReference>
<dbReference type="Pfam" id="PF03106">
    <property type="entry name" value="WRKY"/>
    <property type="match status" value="1"/>
</dbReference>
<dbReference type="OrthoDB" id="648354at2759"/>
<accession>A0A5J9VLH8</accession>
<dbReference type="PANTHER" id="PTHR31282">
    <property type="entry name" value="WRKY TRANSCRIPTION FACTOR 21-RELATED"/>
    <property type="match status" value="1"/>
</dbReference>
<dbReference type="SMART" id="SM00774">
    <property type="entry name" value="WRKY"/>
    <property type="match status" value="1"/>
</dbReference>
<evidence type="ECO:0000256" key="1">
    <source>
        <dbReference type="ARBA" id="ARBA00004123"/>
    </source>
</evidence>
<dbReference type="PROSITE" id="PS50811">
    <property type="entry name" value="WRKY"/>
    <property type="match status" value="1"/>
</dbReference>
<name>A0A5J9VLH8_9POAL</name>
<reference evidence="8 9" key="1">
    <citation type="journal article" date="2019" name="Sci. Rep.">
        <title>A high-quality genome of Eragrostis curvula grass provides insights into Poaceae evolution and supports new strategies to enhance forage quality.</title>
        <authorList>
            <person name="Carballo J."/>
            <person name="Santos B.A.C.M."/>
            <person name="Zappacosta D."/>
            <person name="Garbus I."/>
            <person name="Selva J.P."/>
            <person name="Gallo C.A."/>
            <person name="Diaz A."/>
            <person name="Albertini E."/>
            <person name="Caccamo M."/>
            <person name="Echenique V."/>
        </authorList>
    </citation>
    <scope>NUCLEOTIDE SEQUENCE [LARGE SCALE GENOMIC DNA]</scope>
    <source>
        <strain evidence="9">cv. Victoria</strain>
        <tissue evidence="8">Leaf</tissue>
    </source>
</reference>
<evidence type="ECO:0000256" key="2">
    <source>
        <dbReference type="ARBA" id="ARBA00023015"/>
    </source>
</evidence>
<protein>
    <recommendedName>
        <fullName evidence="7">WRKY domain-containing protein</fullName>
    </recommendedName>
</protein>
<keyword evidence="2" id="KW-0805">Transcription regulation</keyword>